<comment type="caution">
    <text evidence="3">The sequence shown here is derived from an EMBL/GenBank/DDBJ whole genome shotgun (WGS) entry which is preliminary data.</text>
</comment>
<dbReference type="EMBL" id="CAXLJL010000134">
    <property type="protein sequence ID" value="CAL5132667.1"/>
    <property type="molecule type" value="Genomic_DNA"/>
</dbReference>
<feature type="domain" description="Sperm microtubule inner protein 1 C-terminal" evidence="2">
    <location>
        <begin position="71"/>
        <end position="187"/>
    </location>
</feature>
<protein>
    <recommendedName>
        <fullName evidence="2">Sperm microtubule inner protein 1 C-terminal domain-containing protein</fullName>
    </recommendedName>
</protein>
<name>A0AAV2TB49_CALDB</name>
<feature type="region of interest" description="Disordered" evidence="1">
    <location>
        <begin position="77"/>
        <end position="104"/>
    </location>
</feature>
<reference evidence="3" key="1">
    <citation type="submission" date="2024-06" db="EMBL/GenBank/DDBJ databases">
        <authorList>
            <person name="Liu X."/>
            <person name="Lenzi L."/>
            <person name="Haldenby T S."/>
            <person name="Uol C."/>
        </authorList>
    </citation>
    <scope>NUCLEOTIDE SEQUENCE</scope>
</reference>
<accession>A0AAV2TB49</accession>
<sequence>MARNYPADTRGQRVLEELYEKENVAQLQWFLKHWKAKKDNPGKPLSPAAIIETPVPPINEVLPHNLLQKINESKQKTAQKLAETSVNEKPESLKGQDKESTCDMYPPDPQTLRLLFDGISKEGKGRVQYLRERNKLNVEQKFQYPIASSMIYGWGNTALLTNSGPQQNRHGRERVIEESFYRRTGIPFIHCEEMI</sequence>
<evidence type="ECO:0000256" key="1">
    <source>
        <dbReference type="SAM" id="MobiDB-lite"/>
    </source>
</evidence>
<proteinExistence type="predicted"/>
<dbReference type="InterPro" id="IPR054323">
    <property type="entry name" value="SPMIP1_C"/>
</dbReference>
<evidence type="ECO:0000259" key="2">
    <source>
        <dbReference type="Pfam" id="PF22589"/>
    </source>
</evidence>
<dbReference type="PANTHER" id="PTHR35826">
    <property type="entry name" value="PROTEIN ATP6V1FNB-LIKE"/>
    <property type="match status" value="1"/>
</dbReference>
<organism evidence="3 4">
    <name type="scientific">Calicophoron daubneyi</name>
    <name type="common">Rumen fluke</name>
    <name type="synonym">Paramphistomum daubneyi</name>
    <dbReference type="NCBI Taxonomy" id="300641"/>
    <lineage>
        <taxon>Eukaryota</taxon>
        <taxon>Metazoa</taxon>
        <taxon>Spiralia</taxon>
        <taxon>Lophotrochozoa</taxon>
        <taxon>Platyhelminthes</taxon>
        <taxon>Trematoda</taxon>
        <taxon>Digenea</taxon>
        <taxon>Plagiorchiida</taxon>
        <taxon>Pronocephalata</taxon>
        <taxon>Paramphistomoidea</taxon>
        <taxon>Paramphistomidae</taxon>
        <taxon>Calicophoron</taxon>
    </lineage>
</organism>
<dbReference type="PANTHER" id="PTHR35826:SF1">
    <property type="entry name" value="PROTEIN ATP6V1FNB-LIKE"/>
    <property type="match status" value="1"/>
</dbReference>
<dbReference type="Proteomes" id="UP001497525">
    <property type="component" value="Unassembled WGS sequence"/>
</dbReference>
<dbReference type="AlphaFoldDB" id="A0AAV2TB49"/>
<evidence type="ECO:0000313" key="4">
    <source>
        <dbReference type="Proteomes" id="UP001497525"/>
    </source>
</evidence>
<feature type="compositionally biased region" description="Basic and acidic residues" evidence="1">
    <location>
        <begin position="86"/>
        <end position="101"/>
    </location>
</feature>
<evidence type="ECO:0000313" key="3">
    <source>
        <dbReference type="EMBL" id="CAL5132667.1"/>
    </source>
</evidence>
<gene>
    <name evidence="3" type="ORF">CDAUBV1_LOCUS5517</name>
</gene>
<dbReference type="Pfam" id="PF22589">
    <property type="entry name" value="SPMIP1"/>
    <property type="match status" value="1"/>
</dbReference>